<dbReference type="EMBL" id="LLYZ01000005">
    <property type="protein sequence ID" value="KQK25670.1"/>
    <property type="molecule type" value="Genomic_DNA"/>
</dbReference>
<dbReference type="OrthoDB" id="1100237at2"/>
<keyword evidence="2" id="KW-1185">Reference proteome</keyword>
<name>A0A0Q3P7R4_9FLAO</name>
<dbReference type="STRING" id="452084.AR438_08715"/>
<comment type="caution">
    <text evidence="1">The sequence shown here is derived from an EMBL/GenBank/DDBJ whole genome shotgun (WGS) entry which is preliminary data.</text>
</comment>
<dbReference type="AlphaFoldDB" id="A0A0Q3P7R4"/>
<proteinExistence type="predicted"/>
<dbReference type="InterPro" id="IPR046228">
    <property type="entry name" value="DUF6261"/>
</dbReference>
<dbReference type="Pfam" id="PF19775">
    <property type="entry name" value="DUF6261"/>
    <property type="match status" value="1"/>
</dbReference>
<evidence type="ECO:0000313" key="2">
    <source>
        <dbReference type="Proteomes" id="UP000051682"/>
    </source>
</evidence>
<organism evidence="1 2">
    <name type="scientific">Chryseobacterium aquaticum</name>
    <dbReference type="NCBI Taxonomy" id="452084"/>
    <lineage>
        <taxon>Bacteria</taxon>
        <taxon>Pseudomonadati</taxon>
        <taxon>Bacteroidota</taxon>
        <taxon>Flavobacteriia</taxon>
        <taxon>Flavobacteriales</taxon>
        <taxon>Weeksellaceae</taxon>
        <taxon>Chryseobacterium group</taxon>
        <taxon>Chryseobacterium</taxon>
    </lineage>
</organism>
<reference evidence="1 2" key="1">
    <citation type="submission" date="2015-10" db="EMBL/GenBank/DDBJ databases">
        <title>Chryseobacterium aquaticum genome.</title>
        <authorList>
            <person name="Newman J.D."/>
            <person name="Ferguson M.B."/>
            <person name="Miller J.R."/>
        </authorList>
    </citation>
    <scope>NUCLEOTIDE SEQUENCE [LARGE SCALE GENOMIC DNA]</scope>
    <source>
        <strain evidence="1 2">KCTC 12483</strain>
    </source>
</reference>
<dbReference type="RefSeq" id="WP_056014371.1">
    <property type="nucleotide sequence ID" value="NZ_LLYZ01000005.1"/>
</dbReference>
<sequence>MKITLSKLSTKDLATLSQRIINSAETGNFAVINNHPLLTELKTMYVDYDEVYTKQIYSGKGVNVAEADRQRDNAFRVLKNYLNGYRKMTTLNNYLFAEDLFQIFRLYGIDIDKESYSTQSAQMKKLIEDLEKQENSQKLNALSLLPAFNEMKSKQQAFEEIFSEQASANATLRQMKSASAIRRDLEKQLKSFLNLITAMKDIPDWKILYADFNELVKAAKQSKPISVNIKGEEKP</sequence>
<protein>
    <submittedName>
        <fullName evidence="1">Uncharacterized protein</fullName>
    </submittedName>
</protein>
<accession>A0A0Q3P7R4</accession>
<evidence type="ECO:0000313" key="1">
    <source>
        <dbReference type="EMBL" id="KQK25670.1"/>
    </source>
</evidence>
<gene>
    <name evidence="1" type="ORF">AR438_08715</name>
</gene>
<dbReference type="Proteomes" id="UP000051682">
    <property type="component" value="Unassembled WGS sequence"/>
</dbReference>